<organism evidence="1">
    <name type="scientific">uncultured Sphingobacteriales bacterium HF0130_33B19</name>
    <dbReference type="NCBI Taxonomy" id="710991"/>
    <lineage>
        <taxon>Bacteria</taxon>
        <taxon>Pseudomonadati</taxon>
        <taxon>Bacteroidota</taxon>
        <taxon>Sphingobacteriia</taxon>
        <taxon>Sphingobacteriales</taxon>
        <taxon>environmental samples</taxon>
    </lineage>
</organism>
<name>E0XTR5_9SPHI</name>
<dbReference type="AlphaFoldDB" id="E0XTR5"/>
<evidence type="ECO:0000313" key="1">
    <source>
        <dbReference type="EMBL" id="ADI17806.1"/>
    </source>
</evidence>
<reference evidence="1" key="1">
    <citation type="journal article" date="2011" name="Environ. Microbiol.">
        <title>Time-series analyses of Monterey Bay coastal microbial picoplankton using a 'genome proxy' microarray.</title>
        <authorList>
            <person name="Rich V.I."/>
            <person name="Pham V.D."/>
            <person name="Eppley J."/>
            <person name="Shi Y."/>
            <person name="DeLong E.F."/>
        </authorList>
    </citation>
    <scope>NUCLEOTIDE SEQUENCE</scope>
</reference>
<proteinExistence type="predicted"/>
<protein>
    <submittedName>
        <fullName evidence="1">Uncharacterized protein</fullName>
    </submittedName>
</protein>
<dbReference type="PROSITE" id="PS51257">
    <property type="entry name" value="PROKAR_LIPOPROTEIN"/>
    <property type="match status" value="1"/>
</dbReference>
<dbReference type="EMBL" id="GU474874">
    <property type="protein sequence ID" value="ADI17806.1"/>
    <property type="molecule type" value="Genomic_DNA"/>
</dbReference>
<accession>E0XTR5</accession>
<sequence length="137" mass="15989">MRIIIFIVTLGLFLSCKNQNDPSLYFGEWKYTNGFDTTSVYYESTLVRFSENGMYEFMREGSWIYLPNTKWYIKGNTFFMGDGEAGIITFNDTIAEDNSQWHGEIISQDTIKGLFIVYKPPLKNTFLLTRNKTNLNK</sequence>